<dbReference type="AlphaFoldDB" id="A0AAX4HQ97"/>
<evidence type="ECO:0000256" key="1">
    <source>
        <dbReference type="SAM" id="SignalP"/>
    </source>
</evidence>
<accession>A0AAX4HQ97</accession>
<keyword evidence="1" id="KW-0732">Signal</keyword>
<sequence>MKNLIIAMTVLVSSFAFADSRSYTKEDNAKVFTLATLSKDQAVELKLNATGTSLNLLVAGKKAYTFGIPGAQAWSKGYLLEVMGSRTGYTVSEEYLSDLGCHEIELTGRVEAVPSFFGTKDVFVIDPDSVAATCL</sequence>
<dbReference type="RefSeq" id="WP_321395186.1">
    <property type="nucleotide sequence ID" value="NZ_CP139487.1"/>
</dbReference>
<organism evidence="2 3">
    <name type="scientific">Peredibacter starrii</name>
    <dbReference type="NCBI Taxonomy" id="28202"/>
    <lineage>
        <taxon>Bacteria</taxon>
        <taxon>Pseudomonadati</taxon>
        <taxon>Bdellovibrionota</taxon>
        <taxon>Bacteriovoracia</taxon>
        <taxon>Bacteriovoracales</taxon>
        <taxon>Bacteriovoracaceae</taxon>
        <taxon>Peredibacter</taxon>
    </lineage>
</organism>
<keyword evidence="3" id="KW-1185">Reference proteome</keyword>
<evidence type="ECO:0000313" key="3">
    <source>
        <dbReference type="Proteomes" id="UP001324634"/>
    </source>
</evidence>
<protein>
    <submittedName>
        <fullName evidence="2">Uncharacterized protein</fullName>
    </submittedName>
</protein>
<feature type="signal peptide" evidence="1">
    <location>
        <begin position="1"/>
        <end position="18"/>
    </location>
</feature>
<feature type="chain" id="PRO_5043993823" evidence="1">
    <location>
        <begin position="19"/>
        <end position="135"/>
    </location>
</feature>
<name>A0AAX4HQ97_9BACT</name>
<dbReference type="EMBL" id="CP139487">
    <property type="protein sequence ID" value="WPU65124.1"/>
    <property type="molecule type" value="Genomic_DNA"/>
</dbReference>
<dbReference type="KEGG" id="psti:SOO65_20720"/>
<proteinExistence type="predicted"/>
<reference evidence="2 3" key="1">
    <citation type="submission" date="2023-11" db="EMBL/GenBank/DDBJ databases">
        <title>Peredibacter starrii A3.12.</title>
        <authorList>
            <person name="Mitchell R.J."/>
        </authorList>
    </citation>
    <scope>NUCLEOTIDE SEQUENCE [LARGE SCALE GENOMIC DNA]</scope>
    <source>
        <strain evidence="2 3">A3.12</strain>
    </source>
</reference>
<evidence type="ECO:0000313" key="2">
    <source>
        <dbReference type="EMBL" id="WPU65124.1"/>
    </source>
</evidence>
<gene>
    <name evidence="2" type="ORF">SOO65_20720</name>
</gene>
<dbReference type="Proteomes" id="UP001324634">
    <property type="component" value="Chromosome"/>
</dbReference>